<dbReference type="Proteomes" id="UP000738349">
    <property type="component" value="Unassembled WGS sequence"/>
</dbReference>
<dbReference type="OrthoDB" id="5455998at2759"/>
<dbReference type="AlphaFoldDB" id="A0A9P9CYF7"/>
<feature type="non-terminal residue" evidence="1">
    <location>
        <position position="53"/>
    </location>
</feature>
<gene>
    <name evidence="1" type="ORF">EDB81DRAFT_832702</name>
</gene>
<feature type="non-terminal residue" evidence="1">
    <location>
        <position position="1"/>
    </location>
</feature>
<evidence type="ECO:0000313" key="1">
    <source>
        <dbReference type="EMBL" id="KAH7109965.1"/>
    </source>
</evidence>
<organism evidence="1 2">
    <name type="scientific">Dactylonectria macrodidyma</name>
    <dbReference type="NCBI Taxonomy" id="307937"/>
    <lineage>
        <taxon>Eukaryota</taxon>
        <taxon>Fungi</taxon>
        <taxon>Dikarya</taxon>
        <taxon>Ascomycota</taxon>
        <taxon>Pezizomycotina</taxon>
        <taxon>Sordariomycetes</taxon>
        <taxon>Hypocreomycetidae</taxon>
        <taxon>Hypocreales</taxon>
        <taxon>Nectriaceae</taxon>
        <taxon>Dactylonectria</taxon>
    </lineage>
</organism>
<accession>A0A9P9CYF7</accession>
<evidence type="ECO:0000313" key="2">
    <source>
        <dbReference type="Proteomes" id="UP000738349"/>
    </source>
</evidence>
<dbReference type="EMBL" id="JAGMUV010000048">
    <property type="protein sequence ID" value="KAH7109965.1"/>
    <property type="molecule type" value="Genomic_DNA"/>
</dbReference>
<name>A0A9P9CYF7_9HYPO</name>
<proteinExistence type="predicted"/>
<reference evidence="1" key="1">
    <citation type="journal article" date="2021" name="Nat. Commun.">
        <title>Genetic determinants of endophytism in the Arabidopsis root mycobiome.</title>
        <authorList>
            <person name="Mesny F."/>
            <person name="Miyauchi S."/>
            <person name="Thiergart T."/>
            <person name="Pickel B."/>
            <person name="Atanasova L."/>
            <person name="Karlsson M."/>
            <person name="Huettel B."/>
            <person name="Barry K.W."/>
            <person name="Haridas S."/>
            <person name="Chen C."/>
            <person name="Bauer D."/>
            <person name="Andreopoulos W."/>
            <person name="Pangilinan J."/>
            <person name="LaButti K."/>
            <person name="Riley R."/>
            <person name="Lipzen A."/>
            <person name="Clum A."/>
            <person name="Drula E."/>
            <person name="Henrissat B."/>
            <person name="Kohler A."/>
            <person name="Grigoriev I.V."/>
            <person name="Martin F.M."/>
            <person name="Hacquard S."/>
        </authorList>
    </citation>
    <scope>NUCLEOTIDE SEQUENCE</scope>
    <source>
        <strain evidence="1">MPI-CAGE-AT-0147</strain>
    </source>
</reference>
<sequence>YSGSNGRLGGRAAVTTLSIWPERTDARVGLPRGQDPEDGHRGWDFGLAVEVGL</sequence>
<comment type="caution">
    <text evidence="1">The sequence shown here is derived from an EMBL/GenBank/DDBJ whole genome shotgun (WGS) entry which is preliminary data.</text>
</comment>
<protein>
    <submittedName>
        <fullName evidence="1">Uncharacterized protein</fullName>
    </submittedName>
</protein>
<keyword evidence="2" id="KW-1185">Reference proteome</keyword>